<dbReference type="RefSeq" id="WP_167457633.1">
    <property type="nucleotide sequence ID" value="NZ_PYAC01000007.1"/>
</dbReference>
<dbReference type="Proteomes" id="UP000249045">
    <property type="component" value="Unassembled WGS sequence"/>
</dbReference>
<protein>
    <recommendedName>
        <fullName evidence="1">TIR domain-containing protein</fullName>
    </recommendedName>
</protein>
<dbReference type="SUPFAM" id="SSF52200">
    <property type="entry name" value="Toll/Interleukin receptor TIR domain"/>
    <property type="match status" value="1"/>
</dbReference>
<evidence type="ECO:0000313" key="3">
    <source>
        <dbReference type="Proteomes" id="UP000249045"/>
    </source>
</evidence>
<proteinExistence type="predicted"/>
<keyword evidence="3" id="KW-1185">Reference proteome</keyword>
<dbReference type="EMBL" id="PYAC01000007">
    <property type="protein sequence ID" value="RAO21549.1"/>
    <property type="molecule type" value="Genomic_DNA"/>
</dbReference>
<dbReference type="Pfam" id="PF13676">
    <property type="entry name" value="TIR_2"/>
    <property type="match status" value="1"/>
</dbReference>
<name>A0ABX9D4C2_9ACTN</name>
<dbReference type="InterPro" id="IPR035897">
    <property type="entry name" value="Toll_tir_struct_dom_sf"/>
</dbReference>
<organism evidence="2 3">
    <name type="scientific">Micromonospora noduli</name>
    <dbReference type="NCBI Taxonomy" id="709876"/>
    <lineage>
        <taxon>Bacteria</taxon>
        <taxon>Bacillati</taxon>
        <taxon>Actinomycetota</taxon>
        <taxon>Actinomycetes</taxon>
        <taxon>Micromonosporales</taxon>
        <taxon>Micromonosporaceae</taxon>
        <taxon>Micromonospora</taxon>
    </lineage>
</organism>
<sequence>MRIFISWSGEPSRSIARAIRDWLRVVVQHSDPWMSDQEIASGVRWNDSLADALEQSDFGLVCVTRKNQSAPWLMFESGALAKHLKTARLVPLCIDLAPTEITSPLQAFQARTLDREGIRRLVQDLSALAKQPVPRESVDMLFEAMWPKLEPEIAAANNAEGSLERPKRSTDDMLVELVTRMRDIERSLENERKGVDAQDIAHLADIATVLNEASHRMSHLEDTAYMLKRAADTFMRFRGDGDALSG</sequence>
<dbReference type="InterPro" id="IPR000157">
    <property type="entry name" value="TIR_dom"/>
</dbReference>
<reference evidence="2 3" key="1">
    <citation type="submission" date="2018-03" db="EMBL/GenBank/DDBJ databases">
        <title>Defining the species Micromonospora saelicesensis and Micromonospora noduli under the framework of genomics.</title>
        <authorList>
            <person name="Riesco R."/>
            <person name="Trujillo M.E."/>
        </authorList>
    </citation>
    <scope>NUCLEOTIDE SEQUENCE [LARGE SCALE GENOMIC DNA]</scope>
    <source>
        <strain evidence="2 3">MED15</strain>
    </source>
</reference>
<dbReference type="Gene3D" id="3.40.50.10140">
    <property type="entry name" value="Toll/interleukin-1 receptor homology (TIR) domain"/>
    <property type="match status" value="1"/>
</dbReference>
<evidence type="ECO:0000259" key="1">
    <source>
        <dbReference type="Pfam" id="PF13676"/>
    </source>
</evidence>
<feature type="domain" description="TIR" evidence="1">
    <location>
        <begin position="3"/>
        <end position="122"/>
    </location>
</feature>
<evidence type="ECO:0000313" key="2">
    <source>
        <dbReference type="EMBL" id="RAO21549.1"/>
    </source>
</evidence>
<accession>A0ABX9D4C2</accession>
<comment type="caution">
    <text evidence="2">The sequence shown here is derived from an EMBL/GenBank/DDBJ whole genome shotgun (WGS) entry which is preliminary data.</text>
</comment>
<gene>
    <name evidence="2" type="ORF">MED15_01997</name>
</gene>